<evidence type="ECO:0000256" key="1">
    <source>
        <dbReference type="SAM" id="Phobius"/>
    </source>
</evidence>
<reference evidence="2 3" key="1">
    <citation type="submission" date="2018-03" db="EMBL/GenBank/DDBJ databases">
        <title>Genomic Encyclopedia of Type Strains, Phase III (KMG-III): the genomes of soil and plant-associated and newly described type strains.</title>
        <authorList>
            <person name="Whitman W."/>
        </authorList>
    </citation>
    <scope>NUCLEOTIDE SEQUENCE [LARGE SCALE GENOMIC DNA]</scope>
    <source>
        <strain evidence="2 3">CGMCC 4.7097</strain>
    </source>
</reference>
<organism evidence="2 3">
    <name type="scientific">Saccharothrix carnea</name>
    <dbReference type="NCBI Taxonomy" id="1280637"/>
    <lineage>
        <taxon>Bacteria</taxon>
        <taxon>Bacillati</taxon>
        <taxon>Actinomycetota</taxon>
        <taxon>Actinomycetes</taxon>
        <taxon>Pseudonocardiales</taxon>
        <taxon>Pseudonocardiaceae</taxon>
        <taxon>Saccharothrix</taxon>
    </lineage>
</organism>
<keyword evidence="1" id="KW-0812">Transmembrane</keyword>
<dbReference type="Proteomes" id="UP000241118">
    <property type="component" value="Unassembled WGS sequence"/>
</dbReference>
<sequence>MSAWARPLALLAEVLLIGVLVTVAALPVLTALPAAAAGAVLLRELVDAGRTPTARRFVVLLGQAVRDPVAVVVPLVLLVVGALDVLALLGGLPGASVLGPVIGLALAVVLLVLLRAAARWNPGDRWAVLVTEPSRDWIGYAYLVVALVVAGLVVAQAPAFAVVVPGLLVFAAVAVERR</sequence>
<feature type="transmembrane region" description="Helical" evidence="1">
    <location>
        <begin position="101"/>
        <end position="120"/>
    </location>
</feature>
<keyword evidence="1" id="KW-1133">Transmembrane helix</keyword>
<name>A0A2P8IGW3_SACCR</name>
<feature type="transmembrane region" description="Helical" evidence="1">
    <location>
        <begin position="69"/>
        <end position="89"/>
    </location>
</feature>
<evidence type="ECO:0000313" key="2">
    <source>
        <dbReference type="EMBL" id="PSL57694.1"/>
    </source>
</evidence>
<dbReference type="EMBL" id="PYAX01000002">
    <property type="protein sequence ID" value="PSL57694.1"/>
    <property type="molecule type" value="Genomic_DNA"/>
</dbReference>
<dbReference type="RefSeq" id="WP_106614581.1">
    <property type="nucleotide sequence ID" value="NZ_PYAX01000002.1"/>
</dbReference>
<evidence type="ECO:0000313" key="3">
    <source>
        <dbReference type="Proteomes" id="UP000241118"/>
    </source>
</evidence>
<feature type="transmembrane region" description="Helical" evidence="1">
    <location>
        <begin position="140"/>
        <end position="173"/>
    </location>
</feature>
<dbReference type="AlphaFoldDB" id="A0A2P8IGW3"/>
<proteinExistence type="predicted"/>
<keyword evidence="3" id="KW-1185">Reference proteome</keyword>
<accession>A0A2P8IGW3</accession>
<protein>
    <submittedName>
        <fullName evidence="2">Uncharacterized protein</fullName>
    </submittedName>
</protein>
<gene>
    <name evidence="2" type="ORF">B0I31_102673</name>
</gene>
<comment type="caution">
    <text evidence="2">The sequence shown here is derived from an EMBL/GenBank/DDBJ whole genome shotgun (WGS) entry which is preliminary data.</text>
</comment>
<keyword evidence="1" id="KW-0472">Membrane</keyword>